<feature type="transmembrane region" description="Helical" evidence="1">
    <location>
        <begin position="37"/>
        <end position="56"/>
    </location>
</feature>
<comment type="caution">
    <text evidence="2">The sequence shown here is derived from an EMBL/GenBank/DDBJ whole genome shotgun (WGS) entry which is preliminary data.</text>
</comment>
<evidence type="ECO:0000313" key="2">
    <source>
        <dbReference type="EMBL" id="MBB5067160.1"/>
    </source>
</evidence>
<keyword evidence="1" id="KW-0472">Membrane</keyword>
<dbReference type="RefSeq" id="WP_184476497.1">
    <property type="nucleotide sequence ID" value="NZ_JACHIV010000001.1"/>
</dbReference>
<feature type="transmembrane region" description="Helical" evidence="1">
    <location>
        <begin position="62"/>
        <end position="82"/>
    </location>
</feature>
<feature type="transmembrane region" description="Helical" evidence="1">
    <location>
        <begin position="102"/>
        <end position="121"/>
    </location>
</feature>
<feature type="transmembrane region" description="Helical" evidence="1">
    <location>
        <begin position="6"/>
        <end position="25"/>
    </location>
</feature>
<name>A0A840N594_9PSEU</name>
<feature type="transmembrane region" description="Helical" evidence="1">
    <location>
        <begin position="154"/>
        <end position="174"/>
    </location>
</feature>
<dbReference type="EMBL" id="JACHIV010000001">
    <property type="protein sequence ID" value="MBB5067160.1"/>
    <property type="molecule type" value="Genomic_DNA"/>
</dbReference>
<protein>
    <recommendedName>
        <fullName evidence="4">DUF5134 domain-containing protein</fullName>
    </recommendedName>
</protein>
<reference evidence="2 3" key="1">
    <citation type="submission" date="2020-08" db="EMBL/GenBank/DDBJ databases">
        <title>Sequencing the genomes of 1000 actinobacteria strains.</title>
        <authorList>
            <person name="Klenk H.-P."/>
        </authorList>
    </citation>
    <scope>NUCLEOTIDE SEQUENCE [LARGE SCALE GENOMIC DNA]</scope>
    <source>
        <strain evidence="2 3">DSM 45582</strain>
    </source>
</reference>
<organism evidence="2 3">
    <name type="scientific">Saccharopolyspora gloriosae</name>
    <dbReference type="NCBI Taxonomy" id="455344"/>
    <lineage>
        <taxon>Bacteria</taxon>
        <taxon>Bacillati</taxon>
        <taxon>Actinomycetota</taxon>
        <taxon>Actinomycetes</taxon>
        <taxon>Pseudonocardiales</taxon>
        <taxon>Pseudonocardiaceae</taxon>
        <taxon>Saccharopolyspora</taxon>
    </lineage>
</organism>
<keyword evidence="3" id="KW-1185">Reference proteome</keyword>
<keyword evidence="1" id="KW-1133">Transmembrane helix</keyword>
<sequence length="224" mass="22985">MVESLLLSWVLTVLFAVAAAWCAYSATRPALLPSDRLSSVSHLVMSLLMIAMVWPWGMSVPAAPQIVLFAATTLWFVALTALRTPCAHGYGSPRLAHTHHAVMSAAMVWMVATMPLLMLGASDSGGGHHHHSMGTGGGAGVLAAPAAADTTPGAVVAISAVLAAFLVLSSMAWISTAVDTARHALNAADTTGTPADPDATRRALDSACHGAMSIGMGAMLFAML</sequence>
<proteinExistence type="predicted"/>
<evidence type="ECO:0008006" key="4">
    <source>
        <dbReference type="Google" id="ProtNLM"/>
    </source>
</evidence>
<evidence type="ECO:0000313" key="3">
    <source>
        <dbReference type="Proteomes" id="UP000580474"/>
    </source>
</evidence>
<dbReference type="Pfam" id="PF17197">
    <property type="entry name" value="DUF5134"/>
    <property type="match status" value="1"/>
</dbReference>
<dbReference type="AlphaFoldDB" id="A0A840N594"/>
<dbReference type="InterPro" id="IPR033458">
    <property type="entry name" value="DUF5134"/>
</dbReference>
<evidence type="ECO:0000256" key="1">
    <source>
        <dbReference type="SAM" id="Phobius"/>
    </source>
</evidence>
<accession>A0A840N594</accession>
<dbReference type="Proteomes" id="UP000580474">
    <property type="component" value="Unassembled WGS sequence"/>
</dbReference>
<keyword evidence="1" id="KW-0812">Transmembrane</keyword>
<gene>
    <name evidence="2" type="ORF">BJ969_000248</name>
</gene>